<gene>
    <name evidence="2" type="ORF">AFUS01_LOCUS28642</name>
</gene>
<dbReference type="AlphaFoldDB" id="A0A8J2KRK1"/>
<dbReference type="EMBL" id="CAJVCH010411794">
    <property type="protein sequence ID" value="CAG7818117.1"/>
    <property type="molecule type" value="Genomic_DNA"/>
</dbReference>
<accession>A0A8J2KRK1</accession>
<sequence length="72" mass="8190">MADLRPRTKDGEASERKGSFQVNDSGDDDERRSLFLKKAAGLRRLRKPRCSLAAFSELSLSRSSFRLEQDDD</sequence>
<name>A0A8J2KRK1_9HEXA</name>
<feature type="non-terminal residue" evidence="2">
    <location>
        <position position="72"/>
    </location>
</feature>
<feature type="compositionally biased region" description="Basic and acidic residues" evidence="1">
    <location>
        <begin position="1"/>
        <end position="18"/>
    </location>
</feature>
<protein>
    <submittedName>
        <fullName evidence="2">Uncharacterized protein</fullName>
    </submittedName>
</protein>
<evidence type="ECO:0000313" key="3">
    <source>
        <dbReference type="Proteomes" id="UP000708208"/>
    </source>
</evidence>
<comment type="caution">
    <text evidence="2">The sequence shown here is derived from an EMBL/GenBank/DDBJ whole genome shotgun (WGS) entry which is preliminary data.</text>
</comment>
<organism evidence="2 3">
    <name type="scientific">Allacma fusca</name>
    <dbReference type="NCBI Taxonomy" id="39272"/>
    <lineage>
        <taxon>Eukaryota</taxon>
        <taxon>Metazoa</taxon>
        <taxon>Ecdysozoa</taxon>
        <taxon>Arthropoda</taxon>
        <taxon>Hexapoda</taxon>
        <taxon>Collembola</taxon>
        <taxon>Symphypleona</taxon>
        <taxon>Sminthuridae</taxon>
        <taxon>Allacma</taxon>
    </lineage>
</organism>
<evidence type="ECO:0000313" key="2">
    <source>
        <dbReference type="EMBL" id="CAG7818117.1"/>
    </source>
</evidence>
<dbReference type="Proteomes" id="UP000708208">
    <property type="component" value="Unassembled WGS sequence"/>
</dbReference>
<keyword evidence="3" id="KW-1185">Reference proteome</keyword>
<evidence type="ECO:0000256" key="1">
    <source>
        <dbReference type="SAM" id="MobiDB-lite"/>
    </source>
</evidence>
<feature type="region of interest" description="Disordered" evidence="1">
    <location>
        <begin position="1"/>
        <end position="28"/>
    </location>
</feature>
<proteinExistence type="predicted"/>
<reference evidence="2" key="1">
    <citation type="submission" date="2021-06" db="EMBL/GenBank/DDBJ databases">
        <authorList>
            <person name="Hodson N. C."/>
            <person name="Mongue J. A."/>
            <person name="Jaron S. K."/>
        </authorList>
    </citation>
    <scope>NUCLEOTIDE SEQUENCE</scope>
</reference>